<sequence length="144" mass="15762">MDDCTLLAPRQRRNAVANFMPRRIKRVSRSLGYCLLLDDLDAWLGLTTILRARLSSTERAALAYVGLKALPPHEAQRAAEAALGATTAAGHPIAALLNHIDEAAFWADMATPDEHEAYCLASFKAMPNERQSAFLNFVQGRQAA</sequence>
<dbReference type="Proteomes" id="UP000198977">
    <property type="component" value="Unassembled WGS sequence"/>
</dbReference>
<proteinExistence type="predicted"/>
<name>A0A1I2GKH0_9RHOB</name>
<dbReference type="OrthoDB" id="7874140at2"/>
<reference evidence="1 2" key="1">
    <citation type="submission" date="2016-10" db="EMBL/GenBank/DDBJ databases">
        <authorList>
            <person name="de Groot N.N."/>
        </authorList>
    </citation>
    <scope>NUCLEOTIDE SEQUENCE [LARGE SCALE GENOMIC DNA]</scope>
    <source>
        <strain evidence="1 2">DSM 11443</strain>
    </source>
</reference>
<dbReference type="STRING" id="74348.SAMN04488523_1257"/>
<evidence type="ECO:0000313" key="2">
    <source>
        <dbReference type="Proteomes" id="UP000198977"/>
    </source>
</evidence>
<dbReference type="AlphaFoldDB" id="A0A1I2GKH0"/>
<protein>
    <submittedName>
        <fullName evidence="1">Uncharacterized protein</fullName>
    </submittedName>
</protein>
<organism evidence="1 2">
    <name type="scientific">Sulfitobacter brevis</name>
    <dbReference type="NCBI Taxonomy" id="74348"/>
    <lineage>
        <taxon>Bacteria</taxon>
        <taxon>Pseudomonadati</taxon>
        <taxon>Pseudomonadota</taxon>
        <taxon>Alphaproteobacteria</taxon>
        <taxon>Rhodobacterales</taxon>
        <taxon>Roseobacteraceae</taxon>
        <taxon>Sulfitobacter</taxon>
    </lineage>
</organism>
<gene>
    <name evidence="1" type="ORF">SAMN04488523_1257</name>
</gene>
<evidence type="ECO:0000313" key="1">
    <source>
        <dbReference type="EMBL" id="SFF17101.1"/>
    </source>
</evidence>
<accession>A0A1I2GKH0</accession>
<dbReference type="EMBL" id="FOMW01000025">
    <property type="protein sequence ID" value="SFF17101.1"/>
    <property type="molecule type" value="Genomic_DNA"/>
</dbReference>
<dbReference type="RefSeq" id="WP_093925424.1">
    <property type="nucleotide sequence ID" value="NZ_FOMW01000025.1"/>
</dbReference>
<keyword evidence="2" id="KW-1185">Reference proteome</keyword>